<accession>A0A852VIP7</accession>
<evidence type="ECO:0000313" key="3">
    <source>
        <dbReference type="EMBL" id="NYF90324.1"/>
    </source>
</evidence>
<keyword evidence="3" id="KW-0969">Cilium</keyword>
<evidence type="ECO:0000256" key="2">
    <source>
        <dbReference type="SAM" id="Phobius"/>
    </source>
</evidence>
<keyword evidence="2" id="KW-0472">Membrane</keyword>
<proteinExistence type="predicted"/>
<dbReference type="Proteomes" id="UP000564385">
    <property type="component" value="Unassembled WGS sequence"/>
</dbReference>
<dbReference type="AlphaFoldDB" id="A0A852VIP7"/>
<dbReference type="EMBL" id="JACCCU010000001">
    <property type="protein sequence ID" value="NYF90324.1"/>
    <property type="molecule type" value="Genomic_DNA"/>
</dbReference>
<reference evidence="3 4" key="1">
    <citation type="submission" date="2020-07" db="EMBL/GenBank/DDBJ databases">
        <title>Genomic Encyclopedia of Type Strains, Phase IV (KMG-V): Genome sequencing to study the core and pangenomes of soil and plant-associated prokaryotes.</title>
        <authorList>
            <person name="Whitman W."/>
        </authorList>
    </citation>
    <scope>NUCLEOTIDE SEQUENCE [LARGE SCALE GENOMIC DNA]</scope>
    <source>
        <strain evidence="3 4">M8UP22</strain>
    </source>
</reference>
<keyword evidence="3" id="KW-0966">Cell projection</keyword>
<feature type="region of interest" description="Disordered" evidence="1">
    <location>
        <begin position="51"/>
        <end position="80"/>
    </location>
</feature>
<comment type="caution">
    <text evidence="3">The sequence shown here is derived from an EMBL/GenBank/DDBJ whole genome shotgun (WGS) entry which is preliminary data.</text>
</comment>
<evidence type="ECO:0000313" key="4">
    <source>
        <dbReference type="Proteomes" id="UP000564385"/>
    </source>
</evidence>
<feature type="compositionally biased region" description="Polar residues" evidence="1">
    <location>
        <begin position="1"/>
        <end position="11"/>
    </location>
</feature>
<keyword evidence="3" id="KW-0282">Flagellum</keyword>
<feature type="compositionally biased region" description="Polar residues" evidence="1">
    <location>
        <begin position="60"/>
        <end position="71"/>
    </location>
</feature>
<protein>
    <submittedName>
        <fullName evidence="3">Flagellar basal body-associated protein FliL</fullName>
    </submittedName>
</protein>
<name>A0A852VIP7_9BACT</name>
<feature type="region of interest" description="Disordered" evidence="1">
    <location>
        <begin position="1"/>
        <end position="20"/>
    </location>
</feature>
<evidence type="ECO:0000256" key="1">
    <source>
        <dbReference type="SAM" id="MobiDB-lite"/>
    </source>
</evidence>
<feature type="transmembrane region" description="Helical" evidence="2">
    <location>
        <begin position="20"/>
        <end position="44"/>
    </location>
</feature>
<keyword evidence="2" id="KW-0812">Transmembrane</keyword>
<sequence>MSKPTPSNSDPTPEKRESDSSFLPVVVAFAVAILVIMVAAIIFIKTRQTKAIPNPKEPHPTSQIMPASPSFSPADKIQLS</sequence>
<organism evidence="3 4">
    <name type="scientific">Tunturiibacter lichenicola</name>
    <dbReference type="NCBI Taxonomy" id="2051959"/>
    <lineage>
        <taxon>Bacteria</taxon>
        <taxon>Pseudomonadati</taxon>
        <taxon>Acidobacteriota</taxon>
        <taxon>Terriglobia</taxon>
        <taxon>Terriglobales</taxon>
        <taxon>Acidobacteriaceae</taxon>
        <taxon>Tunturiibacter</taxon>
    </lineage>
</organism>
<gene>
    <name evidence="3" type="ORF">HDF08_002391</name>
</gene>
<keyword evidence="2" id="KW-1133">Transmembrane helix</keyword>